<organism evidence="1 2">
    <name type="scientific">Grus japonensis</name>
    <name type="common">Japanese crane</name>
    <name type="synonym">Red-crowned crane</name>
    <dbReference type="NCBI Taxonomy" id="30415"/>
    <lineage>
        <taxon>Eukaryota</taxon>
        <taxon>Metazoa</taxon>
        <taxon>Chordata</taxon>
        <taxon>Craniata</taxon>
        <taxon>Vertebrata</taxon>
        <taxon>Euteleostomi</taxon>
        <taxon>Archelosauria</taxon>
        <taxon>Archosauria</taxon>
        <taxon>Dinosauria</taxon>
        <taxon>Saurischia</taxon>
        <taxon>Theropoda</taxon>
        <taxon>Coelurosauria</taxon>
        <taxon>Aves</taxon>
        <taxon>Neognathae</taxon>
        <taxon>Neoaves</taxon>
        <taxon>Gruiformes</taxon>
        <taxon>Gruidae</taxon>
        <taxon>Grus</taxon>
    </lineage>
</organism>
<comment type="caution">
    <text evidence="1">The sequence shown here is derived from an EMBL/GenBank/DDBJ whole genome shotgun (WGS) entry which is preliminary data.</text>
</comment>
<dbReference type="AlphaFoldDB" id="A0ABC9VTP2"/>
<dbReference type="Proteomes" id="UP001623348">
    <property type="component" value="Unassembled WGS sequence"/>
</dbReference>
<gene>
    <name evidence="1" type="ORF">GRJ2_000120700</name>
</gene>
<sequence>MVGFLGCKCALPAHVELLINQHPQVLLLRAALNTFSTQPVVVLGITPTHVQDLALGLVELHVLCIGLCLKPVKVPLDGILSLQHVDCTTQLGVVSKLAEGALDPTVHVANKDVKQCRSQYQPLRNTTRHWSPLGHRAIDCNSFSMAIQPIPYPLTAPSIKCMSLQFRDKDVKCFAQVQLDDISSSSLIHQCCNPIVEGHQICQA</sequence>
<proteinExistence type="predicted"/>
<protein>
    <submittedName>
        <fullName evidence="1">Uncharacterized protein</fullName>
    </submittedName>
</protein>
<name>A0ABC9VTP2_GRUJA</name>
<reference evidence="1 2" key="1">
    <citation type="submission" date="2024-06" db="EMBL/GenBank/DDBJ databases">
        <title>The draft genome of Grus japonensis, version 3.</title>
        <authorList>
            <person name="Nabeshima K."/>
            <person name="Suzuki S."/>
            <person name="Onuma M."/>
        </authorList>
    </citation>
    <scope>NUCLEOTIDE SEQUENCE [LARGE SCALE GENOMIC DNA]</scope>
    <source>
        <strain evidence="1 2">451A</strain>
    </source>
</reference>
<evidence type="ECO:0000313" key="1">
    <source>
        <dbReference type="EMBL" id="GAB0176555.1"/>
    </source>
</evidence>
<dbReference type="EMBL" id="BAAFJT010000001">
    <property type="protein sequence ID" value="GAB0176555.1"/>
    <property type="molecule type" value="Genomic_DNA"/>
</dbReference>
<keyword evidence="2" id="KW-1185">Reference proteome</keyword>
<accession>A0ABC9VTP2</accession>
<evidence type="ECO:0000313" key="2">
    <source>
        <dbReference type="Proteomes" id="UP001623348"/>
    </source>
</evidence>